<gene>
    <name evidence="3" type="ORF">DD238_004813</name>
</gene>
<feature type="compositionally biased region" description="Basic and acidic residues" evidence="1">
    <location>
        <begin position="571"/>
        <end position="599"/>
    </location>
</feature>
<sequence>MMLRRRLLRSSRVLGRRTTSSSSTFSLDKIKNKWMQATVKELSVEMLPALKVMSESLRLLRQSPTLRNSSASDWLVGLSVLTQYKSQHHVTGLYDETHKKALVLDQELMAKLLRYVRVCDAVYASSVTLFCKEAAVSSDCVLRAHSGGVVSPKCVILADHEHKELVLVARGTASLLDFCTDLCLHNEPFENGQGHRGMVHAATWLVHHLHSDLKELSEKYPDYRLVATGHSLGAAVAALATIQLRKEFPTIQCYAFGTPACVTQELATGTYDFVTTVVNGYDCVPRLHQHSLMQLQDEIRCFDWRTALKKMVMEEIHKQKVALEKQPRAKLEELHVTLRKMNFLQFKERTNKATAKLDQVKRVASDNVMELAHDVDKLLADKLDAIFSIFKANNLSLEHVAFIKNLVKCDDLKKGDSFWWKRVNESIVGLERLSSAVTKPKELERVLIELRKVLQKTSASSRNLQKSDGDHDVATGSPRLKLLRSQVDDMIDKSRTRISGQVSKVSTAVTSNVKAYVDTIKEETESLGTIAQEELDQAVDTIYRNLPFFGGPNSEKTNDDQSSTQKKKNRGDKVLEEADPSQRMEDESGKGTEQEHEELKKIQLQWEKDNKLHHDPLFPPGRIIYLNRVITPGSSPQSVTAGSSIKTDVEVVEVATDDFSRVVLSNRMLLDHLCTDYEKVLQCQAELLKSPPDST</sequence>
<dbReference type="Gene3D" id="3.40.50.1820">
    <property type="entry name" value="alpha/beta hydrolase"/>
    <property type="match status" value="1"/>
</dbReference>
<dbReference type="EMBL" id="QLLG01000189">
    <property type="protein sequence ID" value="RMX66764.1"/>
    <property type="molecule type" value="Genomic_DNA"/>
</dbReference>
<dbReference type="PANTHER" id="PTHR46023">
    <property type="entry name" value="LIPASE CLASS 3 PROTEIN-LIKE"/>
    <property type="match status" value="1"/>
</dbReference>
<protein>
    <recommendedName>
        <fullName evidence="2">Fungal lipase-type domain-containing protein</fullName>
    </recommendedName>
</protein>
<proteinExistence type="predicted"/>
<evidence type="ECO:0000256" key="1">
    <source>
        <dbReference type="SAM" id="MobiDB-lite"/>
    </source>
</evidence>
<dbReference type="Pfam" id="PF01764">
    <property type="entry name" value="Lipase_3"/>
    <property type="match status" value="1"/>
</dbReference>
<dbReference type="CDD" id="cd00519">
    <property type="entry name" value="Lipase_3"/>
    <property type="match status" value="1"/>
</dbReference>
<feature type="region of interest" description="Disordered" evidence="1">
    <location>
        <begin position="546"/>
        <end position="599"/>
    </location>
</feature>
<feature type="domain" description="Fungal lipase-type" evidence="2">
    <location>
        <begin position="166"/>
        <end position="288"/>
    </location>
</feature>
<keyword evidence="4" id="KW-1185">Reference proteome</keyword>
<dbReference type="Proteomes" id="UP000282087">
    <property type="component" value="Unassembled WGS sequence"/>
</dbReference>
<dbReference type="InterPro" id="IPR029058">
    <property type="entry name" value="AB_hydrolase_fold"/>
</dbReference>
<dbReference type="PANTHER" id="PTHR46023:SF6">
    <property type="entry name" value="LIPASE CLASS 3 FAMILY PROTEIN"/>
    <property type="match status" value="1"/>
</dbReference>
<reference evidence="3 4" key="1">
    <citation type="submission" date="2018-06" db="EMBL/GenBank/DDBJ databases">
        <title>Comparative genomics of downy mildews reveals potential adaptations to biotrophy.</title>
        <authorList>
            <person name="Fletcher K."/>
            <person name="Klosterman S.J."/>
            <person name="Derevnina L."/>
            <person name="Martin F."/>
            <person name="Koike S."/>
            <person name="Reyes Chin-Wo S."/>
            <person name="Mou B."/>
            <person name="Michelmore R."/>
        </authorList>
    </citation>
    <scope>NUCLEOTIDE SEQUENCE [LARGE SCALE GENOMIC DNA]</scope>
    <source>
        <strain evidence="3 4">R14</strain>
    </source>
</reference>
<dbReference type="SUPFAM" id="SSF53474">
    <property type="entry name" value="alpha/beta-Hydrolases"/>
    <property type="match status" value="1"/>
</dbReference>
<evidence type="ECO:0000313" key="4">
    <source>
        <dbReference type="Proteomes" id="UP000282087"/>
    </source>
</evidence>
<dbReference type="InterPro" id="IPR002921">
    <property type="entry name" value="Fungal_lipase-type"/>
</dbReference>
<accession>A0A3M6VJ19</accession>
<dbReference type="VEuPathDB" id="FungiDB:DD237_003891"/>
<evidence type="ECO:0000259" key="2">
    <source>
        <dbReference type="Pfam" id="PF01764"/>
    </source>
</evidence>
<evidence type="ECO:0000313" key="3">
    <source>
        <dbReference type="EMBL" id="RMX66764.1"/>
    </source>
</evidence>
<name>A0A3M6VJ19_9STRA</name>
<organism evidence="3 4">
    <name type="scientific">Peronospora effusa</name>
    <dbReference type="NCBI Taxonomy" id="542832"/>
    <lineage>
        <taxon>Eukaryota</taxon>
        <taxon>Sar</taxon>
        <taxon>Stramenopiles</taxon>
        <taxon>Oomycota</taxon>
        <taxon>Peronosporomycetes</taxon>
        <taxon>Peronosporales</taxon>
        <taxon>Peronosporaceae</taxon>
        <taxon>Peronospora</taxon>
    </lineage>
</organism>
<dbReference type="GO" id="GO:0006629">
    <property type="term" value="P:lipid metabolic process"/>
    <property type="evidence" value="ECO:0007669"/>
    <property type="project" value="InterPro"/>
</dbReference>
<dbReference type="AlphaFoldDB" id="A0A3M6VJ19"/>
<comment type="caution">
    <text evidence="3">The sequence shown here is derived from an EMBL/GenBank/DDBJ whole genome shotgun (WGS) entry which is preliminary data.</text>
</comment>